<evidence type="ECO:0000256" key="4">
    <source>
        <dbReference type="SAM" id="MobiDB-lite"/>
    </source>
</evidence>
<feature type="region of interest" description="Disordered" evidence="4">
    <location>
        <begin position="542"/>
        <end position="578"/>
    </location>
</feature>
<dbReference type="GO" id="GO:0031965">
    <property type="term" value="C:nuclear membrane"/>
    <property type="evidence" value="ECO:0007669"/>
    <property type="project" value="Ensembl"/>
</dbReference>
<sequence>MASQEEKQSQPFTDIFNEDEAEKSFLLSKPACIIVLGKPCSGKKTLAGKLAQIWKCILIEGKQTLCLEHCIKFIIPFVLEGDTCNLITKLHSHISEELVTEMILKKIESPEVAHFGYVLSGFPSLSEEYMTVSQQMEKIRNLKLKPDFLINIKCSDYDLCQRVSGQRQRPDSGEIYQRNQWDPSLIEKQKKNRDQPEEENEEDEAEAEEMEEETEQDSLKMSEMIDQLVQRPEDMLENIKERVGLYKDTMLRSLENKTHVTSYKNCICIYFRFNKQDELLRVLSSFKLIAPRYRWRRSRWGPVCPVALKNGDIVMGNPELAVSFLGKMYVLSSPEALKMFMLNPRPYLLPPMPMPPCKVLVFGPPLSGRTTVCKLIANKYKGKVGFALKKTVLLEMSELTDLHPEGEEVVEEAVEGSSESEDTLSPETYAEVLERAIAEVKLQNKDRFPGAPEKGGWVVDNFPLSEGHWSALSERGLLPDTVVCLKDTETGVLLYSEGPVTSLLQSKSKSISNLFFGGINILITFSEPFKYRGWELSNEDLDEEAEDLAAEAEAVEDNEAEEEENEEDEEKAKEKKRRMGDTKHFCPVSLKEDYVLYPGLPEHAVKYQEKIYYFSNPEYIDQFLKNPEEYVAHNEPLQAPPLRVCLLGVHGAGKTACARWLADKFGIFHIQFKEYLQELLLPKTKEKIGLDFVEEPEEDDYEIQLQELQGLPQTTTETEDEESKQEVEFTDEEEAIKASLMDAQPLPPEILDNIVPDWWKKEPFRSTGFILDGFPRTPDEAQYLSEQGLCPDIAIYIRIEESDVLDRLLPPRLKKWKERQEKKAENKKKLKDLKAKIRDLEDGENDEGSEEEDETANEDIEAILEEEFFEEEEEEPEEEQEADAIERMQNEILERFESERGGIEGVQEELEKISIPLAEINGSRKLRIVRYQVYCKLNPLVENRRSIFEKCYPISLPLAQKMLVFSYKFPSSFGQWDPVKLKEGEIIKPAQNYENTLFPVIHRQYVYFFSSKKNREIFMNDPIKYICQPKPKPPLPVKIAIVGPPKSGKTTVAKKFESAYGLRRLSMGDAIRFVLNNQPESELGLQLNWHLHRGLTVPDELAIQALDVALLDQVCSTTGVVIDGYPVTKKQVNLLESARIIPVKIIELEMDAKEVFRRALLDKESTDRPSYPVHDSPQILAIKNSYYRQHIDAIRTYYNKERQNWCVIDASQSKWWIWDKVLQEVQGIVKEIQIYLERVREGKAASIADLCITPEELQYRLGEFEQYCPVSLADKGELVDCSVTSSLQFAAEFRAHYYKMASQEELDKFLNRPEIYVPPLAPRPLPPQNKLPQKLTAAEVKALFPKSAEMQGYCPVTYLDGKQRYESLVPGNNEYAAKYQDKLYVFESEEKLLKFMRLPEKYWNLKLPNKLPPVREPILLTALPMAGYLEQGVATSLIKALNEVGCLKPKFPFLSVRRTALLFVACHLKAYNARSPAHRRQMYRRRLERLTEHCELIPYLGREMPREYMEPQHRPLGFDLKLQTFLSLKDYTHSFI</sequence>
<dbReference type="GO" id="GO:0005524">
    <property type="term" value="F:ATP binding"/>
    <property type="evidence" value="ECO:0007669"/>
    <property type="project" value="InterPro"/>
</dbReference>
<evidence type="ECO:0000256" key="1">
    <source>
        <dbReference type="ARBA" id="ARBA00022679"/>
    </source>
</evidence>
<organism evidence="5 6">
    <name type="scientific">Coturnix japonica</name>
    <name type="common">Japanese quail</name>
    <name type="synonym">Coturnix coturnix japonica</name>
    <dbReference type="NCBI Taxonomy" id="93934"/>
    <lineage>
        <taxon>Eukaryota</taxon>
        <taxon>Metazoa</taxon>
        <taxon>Chordata</taxon>
        <taxon>Craniata</taxon>
        <taxon>Vertebrata</taxon>
        <taxon>Euteleostomi</taxon>
        <taxon>Archelosauria</taxon>
        <taxon>Archosauria</taxon>
        <taxon>Dinosauria</taxon>
        <taxon>Saurischia</taxon>
        <taxon>Theropoda</taxon>
        <taxon>Coelurosauria</taxon>
        <taxon>Aves</taxon>
        <taxon>Neognathae</taxon>
        <taxon>Galloanserae</taxon>
        <taxon>Galliformes</taxon>
        <taxon>Phasianidae</taxon>
        <taxon>Perdicinae</taxon>
        <taxon>Coturnix</taxon>
    </lineage>
</organism>
<feature type="region of interest" description="Disordered" evidence="4">
    <location>
        <begin position="185"/>
        <end position="220"/>
    </location>
</feature>
<accession>A0A8C2TDG4</accession>
<feature type="compositionally biased region" description="Acidic residues" evidence="4">
    <location>
        <begin position="196"/>
        <end position="216"/>
    </location>
</feature>
<dbReference type="GO" id="GO:0004550">
    <property type="term" value="F:nucleoside diphosphate kinase activity"/>
    <property type="evidence" value="ECO:0007669"/>
    <property type="project" value="Ensembl"/>
</dbReference>
<dbReference type="PANTHER" id="PTHR23359">
    <property type="entry name" value="NUCLEOTIDE KINASE"/>
    <property type="match status" value="1"/>
</dbReference>
<evidence type="ECO:0000256" key="2">
    <source>
        <dbReference type="ARBA" id="ARBA00022741"/>
    </source>
</evidence>
<dbReference type="Gene3D" id="3.40.50.300">
    <property type="entry name" value="P-loop containing nucleotide triphosphate hydrolases"/>
    <property type="match status" value="4"/>
</dbReference>
<dbReference type="Proteomes" id="UP000694412">
    <property type="component" value="Chromosome 3"/>
</dbReference>
<keyword evidence="6" id="KW-1185">Reference proteome</keyword>
<evidence type="ECO:0000256" key="3">
    <source>
        <dbReference type="ARBA" id="ARBA00022777"/>
    </source>
</evidence>
<keyword evidence="3" id="KW-0418">Kinase</keyword>
<evidence type="ECO:0000313" key="5">
    <source>
        <dbReference type="Ensembl" id="ENSCJPP00005010871.1"/>
    </source>
</evidence>
<dbReference type="GO" id="GO:0005829">
    <property type="term" value="C:cytosol"/>
    <property type="evidence" value="ECO:0007669"/>
    <property type="project" value="Ensembl"/>
</dbReference>
<dbReference type="GO" id="GO:0015630">
    <property type="term" value="C:microtubule cytoskeleton"/>
    <property type="evidence" value="ECO:0007669"/>
    <property type="project" value="Ensembl"/>
</dbReference>
<reference evidence="5" key="2">
    <citation type="submission" date="2025-08" db="UniProtKB">
        <authorList>
            <consortium name="Ensembl"/>
        </authorList>
    </citation>
    <scope>IDENTIFICATION</scope>
</reference>
<feature type="compositionally biased region" description="Acidic residues" evidence="4">
    <location>
        <begin position="841"/>
        <end position="858"/>
    </location>
</feature>
<dbReference type="SUPFAM" id="SSF52540">
    <property type="entry name" value="P-loop containing nucleoside triphosphate hydrolases"/>
    <property type="match status" value="4"/>
</dbReference>
<dbReference type="GO" id="GO:0050145">
    <property type="term" value="F:nucleoside monophosphate kinase activity"/>
    <property type="evidence" value="ECO:0007669"/>
    <property type="project" value="Ensembl"/>
</dbReference>
<keyword evidence="1" id="KW-0808">Transferase</keyword>
<reference evidence="5" key="3">
    <citation type="submission" date="2025-09" db="UniProtKB">
        <authorList>
            <consortium name="Ensembl"/>
        </authorList>
    </citation>
    <scope>IDENTIFICATION</scope>
</reference>
<gene>
    <name evidence="5" type="primary">AK9</name>
</gene>
<feature type="region of interest" description="Disordered" evidence="4">
    <location>
        <begin position="835"/>
        <end position="858"/>
    </location>
</feature>
<feature type="compositionally biased region" description="Acidic residues" evidence="4">
    <location>
        <begin position="542"/>
        <end position="569"/>
    </location>
</feature>
<proteinExistence type="predicted"/>
<keyword evidence="2" id="KW-0547">Nucleotide-binding</keyword>
<dbReference type="GeneTree" id="ENSGT00740000115564"/>
<name>A0A8C2TDG4_COTJA</name>
<dbReference type="InterPro" id="IPR027417">
    <property type="entry name" value="P-loop_NTPase"/>
</dbReference>
<protein>
    <submittedName>
        <fullName evidence="5">Adenylate kinase 9</fullName>
    </submittedName>
</protein>
<dbReference type="InterPro" id="IPR000850">
    <property type="entry name" value="Adenylat/UMP-CMP_kin"/>
</dbReference>
<dbReference type="GO" id="GO:0005654">
    <property type="term" value="C:nucleoplasm"/>
    <property type="evidence" value="ECO:0007669"/>
    <property type="project" value="Ensembl"/>
</dbReference>
<feature type="compositionally biased region" description="Basic and acidic residues" evidence="4">
    <location>
        <begin position="185"/>
        <end position="195"/>
    </location>
</feature>
<reference evidence="5" key="1">
    <citation type="submission" date="2015-11" db="EMBL/GenBank/DDBJ databases">
        <authorList>
            <consortium name="International Coturnix japonica Genome Analysis Consortium"/>
            <person name="Warren W."/>
            <person name="Burt D.W."/>
            <person name="Antin P.B."/>
            <person name="Lanford R."/>
            <person name="Gros J."/>
            <person name="Wilson R.K."/>
        </authorList>
    </citation>
    <scope>NUCLEOTIDE SEQUENCE [LARGE SCALE GENOMIC DNA]</scope>
</reference>
<dbReference type="Ensembl" id="ENSCJPT00005015983.1">
    <property type="protein sequence ID" value="ENSCJPP00005010871.1"/>
    <property type="gene ID" value="ENSCJPG00005009402.1"/>
</dbReference>
<evidence type="ECO:0000313" key="6">
    <source>
        <dbReference type="Proteomes" id="UP000694412"/>
    </source>
</evidence>
<dbReference type="Pfam" id="PF00406">
    <property type="entry name" value="ADK"/>
    <property type="match status" value="3"/>
</dbReference>